<gene>
    <name evidence="1" type="ORF">S12H4_31201</name>
</gene>
<proteinExistence type="predicted"/>
<evidence type="ECO:0000313" key="1">
    <source>
        <dbReference type="EMBL" id="GAI96057.1"/>
    </source>
</evidence>
<sequence>EESRDGRSGRKNVSIILTDRTPPWDKGVEIKRWNCYGCFPKWWSLSELNNESDNMLTEEMVIAVEWFEEKEPTTYVPVKSSYSKIPRE</sequence>
<protein>
    <submittedName>
        <fullName evidence="1">Uncharacterized protein</fullName>
    </submittedName>
</protein>
<name>X1SSM9_9ZZZZ</name>
<dbReference type="InterPro" id="IPR010667">
    <property type="entry name" value="Phage_T4_Gp19"/>
</dbReference>
<dbReference type="GO" id="GO:0005198">
    <property type="term" value="F:structural molecule activity"/>
    <property type="evidence" value="ECO:0007669"/>
    <property type="project" value="InterPro"/>
</dbReference>
<reference evidence="1" key="1">
    <citation type="journal article" date="2014" name="Front. Microbiol.">
        <title>High frequency of phylogenetically diverse reductive dehalogenase-homologous genes in deep subseafloor sedimentary metagenomes.</title>
        <authorList>
            <person name="Kawai M."/>
            <person name="Futagami T."/>
            <person name="Toyoda A."/>
            <person name="Takaki Y."/>
            <person name="Nishi S."/>
            <person name="Hori S."/>
            <person name="Arai W."/>
            <person name="Tsubouchi T."/>
            <person name="Morono Y."/>
            <person name="Uchiyama I."/>
            <person name="Ito T."/>
            <person name="Fujiyama A."/>
            <person name="Inagaki F."/>
            <person name="Takami H."/>
        </authorList>
    </citation>
    <scope>NUCLEOTIDE SEQUENCE</scope>
    <source>
        <strain evidence="1">Expedition CK06-06</strain>
    </source>
</reference>
<accession>X1SSM9</accession>
<dbReference type="EMBL" id="BARW01018192">
    <property type="protein sequence ID" value="GAI96057.1"/>
    <property type="molecule type" value="Genomic_DNA"/>
</dbReference>
<dbReference type="AlphaFoldDB" id="X1SSM9"/>
<feature type="non-terminal residue" evidence="1">
    <location>
        <position position="1"/>
    </location>
</feature>
<dbReference type="Pfam" id="PF06841">
    <property type="entry name" value="Phage_T4_gp19"/>
    <property type="match status" value="1"/>
</dbReference>
<organism evidence="1">
    <name type="scientific">marine sediment metagenome</name>
    <dbReference type="NCBI Taxonomy" id="412755"/>
    <lineage>
        <taxon>unclassified sequences</taxon>
        <taxon>metagenomes</taxon>
        <taxon>ecological metagenomes</taxon>
    </lineage>
</organism>
<comment type="caution">
    <text evidence="1">The sequence shown here is derived from an EMBL/GenBank/DDBJ whole genome shotgun (WGS) entry which is preliminary data.</text>
</comment>